<comment type="similarity">
    <text evidence="4">Belongs to the ATP-dependent AMP-binding enzyme family.</text>
</comment>
<keyword evidence="22" id="KW-1185">Reference proteome</keyword>
<dbReference type="InterPro" id="IPR000873">
    <property type="entry name" value="AMP-dep_synth/lig_dom"/>
</dbReference>
<dbReference type="GO" id="GO:0005778">
    <property type="term" value="C:peroxisomal membrane"/>
    <property type="evidence" value="ECO:0007669"/>
    <property type="project" value="UniProtKB-SubCell"/>
</dbReference>
<evidence type="ECO:0000256" key="15">
    <source>
        <dbReference type="ARBA" id="ARBA00023140"/>
    </source>
</evidence>
<reference evidence="23" key="2">
    <citation type="submission" date="2020-04" db="EMBL/GenBank/DDBJ databases">
        <authorList>
            <consortium name="NCBI Genome Project"/>
        </authorList>
    </citation>
    <scope>NUCLEOTIDE SEQUENCE</scope>
    <source>
        <strain evidence="23">CBS 342.82</strain>
    </source>
</reference>
<keyword evidence="7" id="KW-0436">Ligase</keyword>
<feature type="domain" description="AMP-binding enzyme C-terminal" evidence="21">
    <location>
        <begin position="489"/>
        <end position="568"/>
    </location>
</feature>
<dbReference type="SUPFAM" id="SSF56801">
    <property type="entry name" value="Acetyl-CoA synthetase-like"/>
    <property type="match status" value="1"/>
</dbReference>
<dbReference type="GO" id="GO:0005524">
    <property type="term" value="F:ATP binding"/>
    <property type="evidence" value="ECO:0007669"/>
    <property type="project" value="UniProtKB-KW"/>
</dbReference>
<comment type="catalytic activity">
    <reaction evidence="16">
        <text>a very long-chain fatty acid + ATP + CoA = a very long-chain fatty acyl-CoA + AMP + diphosphate</text>
        <dbReference type="Rhea" id="RHEA:54536"/>
        <dbReference type="ChEBI" id="CHEBI:30616"/>
        <dbReference type="ChEBI" id="CHEBI:33019"/>
        <dbReference type="ChEBI" id="CHEBI:57287"/>
        <dbReference type="ChEBI" id="CHEBI:58950"/>
        <dbReference type="ChEBI" id="CHEBI:138261"/>
        <dbReference type="ChEBI" id="CHEBI:456215"/>
    </reaction>
</comment>
<keyword evidence="11" id="KW-0067">ATP-binding</keyword>
<dbReference type="GO" id="GO:0005324">
    <property type="term" value="F:long-chain fatty acid transmembrane transporter activity"/>
    <property type="evidence" value="ECO:0007669"/>
    <property type="project" value="TreeGrafter"/>
</dbReference>
<dbReference type="InterPro" id="IPR045851">
    <property type="entry name" value="AMP-bd_C_sf"/>
</dbReference>
<evidence type="ECO:0000256" key="13">
    <source>
        <dbReference type="ARBA" id="ARBA00023055"/>
    </source>
</evidence>
<protein>
    <recommendedName>
        <fullName evidence="18">Very long-chain fatty acid transport protein</fullName>
    </recommendedName>
    <alternativeName>
        <fullName evidence="19">Very-long-chain acyl-CoA synthetase</fullName>
    </alternativeName>
</protein>
<evidence type="ECO:0000313" key="22">
    <source>
        <dbReference type="Proteomes" id="UP000504637"/>
    </source>
</evidence>
<keyword evidence="10" id="KW-0547">Nucleotide-binding</keyword>
<dbReference type="GO" id="GO:0009898">
    <property type="term" value="C:cytoplasmic side of plasma membrane"/>
    <property type="evidence" value="ECO:0007669"/>
    <property type="project" value="TreeGrafter"/>
</dbReference>
<evidence type="ECO:0000256" key="8">
    <source>
        <dbReference type="ARBA" id="ARBA00022677"/>
    </source>
</evidence>
<dbReference type="Pfam" id="PF13193">
    <property type="entry name" value="AMP-binding_C"/>
    <property type="match status" value="1"/>
</dbReference>
<dbReference type="InterPro" id="IPR020845">
    <property type="entry name" value="AMP-binding_CS"/>
</dbReference>
<evidence type="ECO:0000256" key="2">
    <source>
        <dbReference type="ARBA" id="ARBA00004585"/>
    </source>
</evidence>
<keyword evidence="9" id="KW-0812">Transmembrane</keyword>
<dbReference type="PANTHER" id="PTHR43107">
    <property type="entry name" value="LONG-CHAIN FATTY ACID TRANSPORT PROTEIN"/>
    <property type="match status" value="1"/>
</dbReference>
<evidence type="ECO:0000256" key="1">
    <source>
        <dbReference type="ARBA" id="ARBA00004502"/>
    </source>
</evidence>
<evidence type="ECO:0000259" key="21">
    <source>
        <dbReference type="Pfam" id="PF13193"/>
    </source>
</evidence>
<dbReference type="PANTHER" id="PTHR43107:SF15">
    <property type="entry name" value="FATTY ACID TRANSPORT PROTEIN 3, ISOFORM A"/>
    <property type="match status" value="1"/>
</dbReference>
<evidence type="ECO:0000256" key="9">
    <source>
        <dbReference type="ARBA" id="ARBA00022692"/>
    </source>
</evidence>
<evidence type="ECO:0000313" key="23">
    <source>
        <dbReference type="RefSeq" id="XP_033461196.1"/>
    </source>
</evidence>
<dbReference type="Gene3D" id="3.30.300.30">
    <property type="match status" value="1"/>
</dbReference>
<evidence type="ECO:0000256" key="7">
    <source>
        <dbReference type="ARBA" id="ARBA00022598"/>
    </source>
</evidence>
<dbReference type="FunFam" id="3.30.300.30:FF:000002">
    <property type="entry name" value="Long-chain fatty acid transport protein 1"/>
    <property type="match status" value="1"/>
</dbReference>
<proteinExistence type="inferred from homology"/>
<dbReference type="InterPro" id="IPR025110">
    <property type="entry name" value="AMP-bd_C"/>
</dbReference>
<keyword evidence="14" id="KW-0472">Membrane</keyword>
<dbReference type="FunFam" id="3.40.50.12780:FF:000019">
    <property type="entry name" value="Long-chain fatty acid transporter"/>
    <property type="match status" value="1"/>
</dbReference>
<feature type="domain" description="AMP-dependent synthetase/ligase" evidence="20">
    <location>
        <begin position="59"/>
        <end position="432"/>
    </location>
</feature>
<evidence type="ECO:0000256" key="17">
    <source>
        <dbReference type="ARBA" id="ARBA00060276"/>
    </source>
</evidence>
<evidence type="ECO:0000256" key="19">
    <source>
        <dbReference type="ARBA" id="ARBA00078285"/>
    </source>
</evidence>
<dbReference type="Proteomes" id="UP000504637">
    <property type="component" value="Unplaced"/>
</dbReference>
<evidence type="ECO:0000256" key="16">
    <source>
        <dbReference type="ARBA" id="ARBA00051585"/>
    </source>
</evidence>
<accession>A0A6J3M842</accession>
<keyword evidence="13" id="KW-0445">Lipid transport</keyword>
<dbReference type="InterPro" id="IPR042099">
    <property type="entry name" value="ANL_N_sf"/>
</dbReference>
<evidence type="ECO:0000256" key="6">
    <source>
        <dbReference type="ARBA" id="ARBA00022475"/>
    </source>
</evidence>
<dbReference type="GO" id="GO:0004467">
    <property type="term" value="F:long-chain fatty acid-CoA ligase activity"/>
    <property type="evidence" value="ECO:0007669"/>
    <property type="project" value="TreeGrafter"/>
</dbReference>
<dbReference type="OrthoDB" id="10253869at2759"/>
<dbReference type="GeneID" id="54364151"/>
<dbReference type="AlphaFoldDB" id="A0A6J3M842"/>
<evidence type="ECO:0000256" key="18">
    <source>
        <dbReference type="ARBA" id="ARBA00068795"/>
    </source>
</evidence>
<comment type="function">
    <text evidence="17">Acyl-CoA synthetase required for both the import of long chain fatty acids (LCFAs) (C14-C18) and the activation very long chain fatty acids (VLCFAs) (C20-C26) by esterification of the fatty acids into metabolically active CoA-thioesters for subsequent degradation or incorporation into phospholipids. The transport and fatty acyl-CoA synthetase activities are genetically separable and are thus independent activities. Esterifies VLCFAs in the peroxisome matrix. The VLCFAs are actively transported into peroxisomes by a PXA1-PXA2 heterodimeric transporter in the peroxisomal membrane.</text>
</comment>
<reference evidence="23" key="3">
    <citation type="submission" date="2025-08" db="UniProtKB">
        <authorList>
            <consortium name="RefSeq"/>
        </authorList>
    </citation>
    <scope>IDENTIFICATION</scope>
    <source>
        <strain evidence="23">CBS 342.82</strain>
    </source>
</reference>
<evidence type="ECO:0000256" key="4">
    <source>
        <dbReference type="ARBA" id="ARBA00006432"/>
    </source>
</evidence>
<evidence type="ECO:0000256" key="3">
    <source>
        <dbReference type="ARBA" id="ARBA00004651"/>
    </source>
</evidence>
<reference evidence="23" key="1">
    <citation type="submission" date="2020-01" db="EMBL/GenBank/DDBJ databases">
        <authorList>
            <consortium name="DOE Joint Genome Institute"/>
            <person name="Haridas S."/>
            <person name="Albert R."/>
            <person name="Binder M."/>
            <person name="Bloem J."/>
            <person name="Labutti K."/>
            <person name="Salamov A."/>
            <person name="Andreopoulos B."/>
            <person name="Baker S.E."/>
            <person name="Barry K."/>
            <person name="Bills G."/>
            <person name="Bluhm B.H."/>
            <person name="Cannon C."/>
            <person name="Castanera R."/>
            <person name="Culley D.E."/>
            <person name="Daum C."/>
            <person name="Ezra D."/>
            <person name="Gonzalez J.B."/>
            <person name="Henrissat B."/>
            <person name="Kuo A."/>
            <person name="Liang C."/>
            <person name="Lipzen A."/>
            <person name="Lutzoni F."/>
            <person name="Magnuson J."/>
            <person name="Mondo S."/>
            <person name="Nolan M."/>
            <person name="Ohm R."/>
            <person name="Pangilinan J."/>
            <person name="Park H.-J."/>
            <person name="Ramirez L."/>
            <person name="Alfaro M."/>
            <person name="Sun H."/>
            <person name="Tritt A."/>
            <person name="Yoshinaga Y."/>
            <person name="Zwiers L.-H."/>
            <person name="Turgeon B.G."/>
            <person name="Goodwin S.B."/>
            <person name="Spatafora J.W."/>
            <person name="Crous P.W."/>
            <person name="Grigoriev I.V."/>
        </authorList>
    </citation>
    <scope>NUCLEOTIDE SEQUENCE</scope>
    <source>
        <strain evidence="23">CBS 342.82</strain>
    </source>
</reference>
<evidence type="ECO:0000256" key="12">
    <source>
        <dbReference type="ARBA" id="ARBA00022989"/>
    </source>
</evidence>
<dbReference type="Gene3D" id="3.40.50.12780">
    <property type="entry name" value="N-terminal domain of ligase-like"/>
    <property type="match status" value="1"/>
</dbReference>
<evidence type="ECO:0000256" key="11">
    <source>
        <dbReference type="ARBA" id="ARBA00022840"/>
    </source>
</evidence>
<dbReference type="PROSITE" id="PS00455">
    <property type="entry name" value="AMP_BINDING"/>
    <property type="match status" value="1"/>
</dbReference>
<dbReference type="GO" id="GO:0005811">
    <property type="term" value="C:lipid droplet"/>
    <property type="evidence" value="ECO:0007669"/>
    <property type="project" value="UniProtKB-SubCell"/>
</dbReference>
<evidence type="ECO:0000259" key="20">
    <source>
        <dbReference type="Pfam" id="PF00501"/>
    </source>
</evidence>
<evidence type="ECO:0000256" key="14">
    <source>
        <dbReference type="ARBA" id="ARBA00023136"/>
    </source>
</evidence>
<gene>
    <name evidence="23" type="ORF">K489DRAFT_387729</name>
</gene>
<comment type="subcellular location">
    <subcellularLocation>
        <location evidence="3">Cell membrane</location>
        <topology evidence="3">Multi-pass membrane protein</topology>
    </subcellularLocation>
    <subcellularLocation>
        <location evidence="1">Lipid droplet</location>
    </subcellularLocation>
    <subcellularLocation>
        <location evidence="2">Peroxisome membrane</location>
        <topology evidence="2">Multi-pass membrane protein</topology>
    </subcellularLocation>
</comment>
<sequence length="621" mass="69837">MDAVARDPSYVDAKFHIRNDWARKTPEQAAAEGLKYVTERWIQKRPLLYHDVEKWAKLDKPGHSFLEFEGRSWTYKQFFADVQRVGNWLMHDLGIAPGEMVALNGPNTAEWVSLWYGLEGIGARESFINHNLTGASLAHCIKLCKPRIVLADRDTTERIEPCREELEKNGIKIVYYDEALFKTMLDTTPIPNERTAGMKPDDIRSLIYTSGTTGLPKGVMMQTGRVLNASRAFAELLNLTQEDRFYTCLPMYHAAAQGLAFGPAVHAGASVCLGRKFSQRTFWPEVSASKATHLQYVGELCRYLVNSAPHPLERQHKVQVAWGNGMRADVWERFRERFGIPVIHELYAATDGLGSSFNRNRGAFSRGAIGVRGKIWDRVMGYREVRARIDPDTEELMRTPEGHAIKSAVGEPGEVLIKVDPALAPQAFKGYFDNAASTEKRWIRDVFEQGDLWFRSGDVMRQDADGRLYFVDRLGDTFRWKSENVSTNEVADVLGTHPQLAEVSVYGVSVPNADGRCGCATVVLQSGVDATALNRAGLAAHVRSRLPRYAVPVFLRVTPQLAYTGTFKIQKGQAKREGIDLDLIEKSGSNDVVLWLPPDAAEYKPYRREDWEALRSGRLKL</sequence>
<keyword evidence="8" id="KW-0551">Lipid droplet</keyword>
<organism evidence="23">
    <name type="scientific">Dissoconium aciculare CBS 342.82</name>
    <dbReference type="NCBI Taxonomy" id="1314786"/>
    <lineage>
        <taxon>Eukaryota</taxon>
        <taxon>Fungi</taxon>
        <taxon>Dikarya</taxon>
        <taxon>Ascomycota</taxon>
        <taxon>Pezizomycotina</taxon>
        <taxon>Dothideomycetes</taxon>
        <taxon>Dothideomycetidae</taxon>
        <taxon>Mycosphaerellales</taxon>
        <taxon>Dissoconiaceae</taxon>
        <taxon>Dissoconium</taxon>
    </lineage>
</organism>
<evidence type="ECO:0000256" key="10">
    <source>
        <dbReference type="ARBA" id="ARBA00022741"/>
    </source>
</evidence>
<dbReference type="GO" id="GO:0044539">
    <property type="term" value="P:long-chain fatty acid import into cell"/>
    <property type="evidence" value="ECO:0007669"/>
    <property type="project" value="TreeGrafter"/>
</dbReference>
<dbReference type="RefSeq" id="XP_033461196.1">
    <property type="nucleotide sequence ID" value="XM_033606351.1"/>
</dbReference>
<keyword evidence="5" id="KW-0813">Transport</keyword>
<name>A0A6J3M842_9PEZI</name>
<evidence type="ECO:0000256" key="5">
    <source>
        <dbReference type="ARBA" id="ARBA00022448"/>
    </source>
</evidence>
<keyword evidence="12" id="KW-1133">Transmembrane helix</keyword>
<keyword evidence="6" id="KW-1003">Cell membrane</keyword>
<keyword evidence="15" id="KW-0576">Peroxisome</keyword>
<dbReference type="Pfam" id="PF00501">
    <property type="entry name" value="AMP-binding"/>
    <property type="match status" value="1"/>
</dbReference>